<protein>
    <submittedName>
        <fullName evidence="4">Uncharacterized protein</fullName>
    </submittedName>
</protein>
<sequence length="1020" mass="112345">SCQALAEVLTSHLCFLTELDLSNNNLQNSGVQQLSEGLKNHRCILKILRLSDCSITEEGYAALAEALKSSHLKELDLRGNDPGASGVKLLTDLLQDQKLKTLRLLKSADAEEAYECLTNIVGKNPLLHRELDLSNKKRKDIKVKQLSALLQDPHYRLQKLTLCKCSLTEEDCAAVVSALRTNSSHLKELDLSENTIGSTGVKELSALLQNSNCTLEKLKLNKCILMQQQCHHLGEALKSNSHLIELHIRESDSDSGLNLLHYLGNSDCKCHVRILSPEAEEACDSLTKVLGKNPLLQKDLDLSGKISGDSGVKQLSALLKDPQCRTEKLRLSKSGITQRGCSDLISALTSNPSHLTELDLSENTLGNPGVDKISTLLKNSSCKLQKLVLSDCSITGEGYTALVKALKSNRSSHLIELDLRGNDPGDSGMKELRNLMNDTECKPKTLRLLKSLSAQKAYDHLSEVLRINPILQTDLDLSGKIKGDSEVEQLSALLKDPHCRPEKLQLSECNLTEKGCSALLSALRSESSTLKELNLSKNRIQDSGVKLLSEELKNPHCKLETVRLSDCGITEEGYAALVKALKSNPSSHLKELDLRGNDPGESGVKLLTDLLQYRYNKLTLRLLKSTEAGEAYRSLTNIVGENPLLHKELDLSNKTPDKVKVNQLSALLQDPHYRLQKLMLYKEGSITEDDCANLISALVVNPSHLTELNLNGNKPGESGLRNLCKFLKNPKCKLQKLQLCKSVSDKFWPDLASALCTNPSHIRGLDLSESELGDSGVEKLCDLLKTQECKLETLRLCKSVSEKSCADLASALCTNPSHIRELDLSECKLGDSGVKMLCDLLKNWECKLETLRLKKCNITDEGGAALTAALRSNSSLKELDLRENKLKDSVTKQLSEILKRSGGQLIYDKSTWTRRAWNYVVGSKSDEQPISEPDSSTVKLEQRDGYMQDTQQGESSVYSSASSVDQGSRGTVTDIRSPETSGSLYNAGEQYRSTLVTNTSNAPKQEEKGHNKNSHKKGTR</sequence>
<dbReference type="FunFam" id="3.80.10.10:FF:000782">
    <property type="entry name" value="Si:ch211-196h16.4"/>
    <property type="match status" value="2"/>
</dbReference>
<reference evidence="4 5" key="1">
    <citation type="submission" date="2019-06" db="EMBL/GenBank/DDBJ databases">
        <title>A chromosome-scale genome assembly of the striped catfish, Pangasianodon hypophthalmus.</title>
        <authorList>
            <person name="Wen M."/>
            <person name="Zahm M."/>
            <person name="Roques C."/>
            <person name="Cabau C."/>
            <person name="Klopp C."/>
            <person name="Donnadieu C."/>
            <person name="Jouanno E."/>
            <person name="Avarre J.-C."/>
            <person name="Campet M."/>
            <person name="Ha T.T.T."/>
            <person name="Dugue R."/>
            <person name="Lampietro C."/>
            <person name="Louis A."/>
            <person name="Herpin A."/>
            <person name="Echchiki A."/>
            <person name="Berthelot C."/>
            <person name="Parey E."/>
            <person name="Roest-Crollius H."/>
            <person name="Braasch I."/>
            <person name="Postlethwait J."/>
            <person name="Bobe J."/>
            <person name="Montfort J."/>
            <person name="Bouchez O."/>
            <person name="Begum T."/>
            <person name="Schartl M."/>
            <person name="Guiguen Y."/>
        </authorList>
    </citation>
    <scope>NUCLEOTIDE SEQUENCE [LARGE SCALE GENOMIC DNA]</scope>
    <source>
        <strain evidence="4 5">Indonesia</strain>
        <tissue evidence="4">Blood</tissue>
    </source>
</reference>
<dbReference type="Proteomes" id="UP000327468">
    <property type="component" value="Chromosome 6"/>
</dbReference>
<accession>A0A5N5P4Q6</accession>
<feature type="compositionally biased region" description="Basic residues" evidence="3">
    <location>
        <begin position="1011"/>
        <end position="1020"/>
    </location>
</feature>
<gene>
    <name evidence="4" type="ORF">PHYPO_G00210610</name>
</gene>
<dbReference type="InterPro" id="IPR051261">
    <property type="entry name" value="NLR"/>
</dbReference>
<feature type="compositionally biased region" description="Low complexity" evidence="3">
    <location>
        <begin position="955"/>
        <end position="964"/>
    </location>
</feature>
<feature type="non-terminal residue" evidence="4">
    <location>
        <position position="1"/>
    </location>
</feature>
<proteinExistence type="predicted"/>
<evidence type="ECO:0000256" key="1">
    <source>
        <dbReference type="ARBA" id="ARBA00022614"/>
    </source>
</evidence>
<dbReference type="InterPro" id="IPR032675">
    <property type="entry name" value="LRR_dom_sf"/>
</dbReference>
<evidence type="ECO:0000256" key="2">
    <source>
        <dbReference type="ARBA" id="ARBA00022737"/>
    </source>
</evidence>
<dbReference type="PANTHER" id="PTHR24106">
    <property type="entry name" value="NACHT, LRR AND CARD DOMAINS-CONTAINING"/>
    <property type="match status" value="1"/>
</dbReference>
<name>A0A5N5P4Q6_PANHP</name>
<keyword evidence="5" id="KW-1185">Reference proteome</keyword>
<keyword evidence="2" id="KW-0677">Repeat</keyword>
<feature type="region of interest" description="Disordered" evidence="3">
    <location>
        <begin position="948"/>
        <end position="1020"/>
    </location>
</feature>
<dbReference type="EMBL" id="VFJC01000007">
    <property type="protein sequence ID" value="KAB5574582.1"/>
    <property type="molecule type" value="Genomic_DNA"/>
</dbReference>
<dbReference type="SUPFAM" id="SSF52047">
    <property type="entry name" value="RNI-like"/>
    <property type="match status" value="3"/>
</dbReference>
<dbReference type="AlphaFoldDB" id="A0A5N5P4Q6"/>
<comment type="caution">
    <text evidence="4">The sequence shown here is derived from an EMBL/GenBank/DDBJ whole genome shotgun (WGS) entry which is preliminary data.</text>
</comment>
<keyword evidence="1" id="KW-0433">Leucine-rich repeat</keyword>
<dbReference type="SMART" id="SM00368">
    <property type="entry name" value="LRR_RI"/>
    <property type="match status" value="20"/>
</dbReference>
<evidence type="ECO:0000256" key="3">
    <source>
        <dbReference type="SAM" id="MobiDB-lite"/>
    </source>
</evidence>
<feature type="compositionally biased region" description="Polar residues" evidence="3">
    <location>
        <begin position="991"/>
        <end position="1003"/>
    </location>
</feature>
<dbReference type="InterPro" id="IPR001611">
    <property type="entry name" value="Leu-rich_rpt"/>
</dbReference>
<organism evidence="4 5">
    <name type="scientific">Pangasianodon hypophthalmus</name>
    <name type="common">Striped catfish</name>
    <name type="synonym">Helicophagus hypophthalmus</name>
    <dbReference type="NCBI Taxonomy" id="310915"/>
    <lineage>
        <taxon>Eukaryota</taxon>
        <taxon>Metazoa</taxon>
        <taxon>Chordata</taxon>
        <taxon>Craniata</taxon>
        <taxon>Vertebrata</taxon>
        <taxon>Euteleostomi</taxon>
        <taxon>Actinopterygii</taxon>
        <taxon>Neopterygii</taxon>
        <taxon>Teleostei</taxon>
        <taxon>Ostariophysi</taxon>
        <taxon>Siluriformes</taxon>
        <taxon>Pangasiidae</taxon>
        <taxon>Pangasianodon</taxon>
    </lineage>
</organism>
<evidence type="ECO:0000313" key="5">
    <source>
        <dbReference type="Proteomes" id="UP000327468"/>
    </source>
</evidence>
<evidence type="ECO:0000313" key="4">
    <source>
        <dbReference type="EMBL" id="KAB5574582.1"/>
    </source>
</evidence>
<dbReference type="Pfam" id="PF13516">
    <property type="entry name" value="LRR_6"/>
    <property type="match status" value="13"/>
</dbReference>
<dbReference type="Gene3D" id="3.80.10.10">
    <property type="entry name" value="Ribonuclease Inhibitor"/>
    <property type="match status" value="6"/>
</dbReference>